<organism evidence="2 3">
    <name type="scientific">Streptomyces misionensis</name>
    <dbReference type="NCBI Taxonomy" id="67331"/>
    <lineage>
        <taxon>Bacteria</taxon>
        <taxon>Bacillati</taxon>
        <taxon>Actinomycetota</taxon>
        <taxon>Actinomycetes</taxon>
        <taxon>Kitasatosporales</taxon>
        <taxon>Streptomycetaceae</taxon>
        <taxon>Streptomyces</taxon>
    </lineage>
</organism>
<dbReference type="RefSeq" id="WP_074992401.1">
    <property type="nucleotide sequence ID" value="NZ_FNTD01000004.1"/>
</dbReference>
<name>A0A1H4WDK0_9ACTN</name>
<dbReference type="AlphaFoldDB" id="A0A1H4WDK0"/>
<evidence type="ECO:0000313" key="3">
    <source>
        <dbReference type="Proteomes" id="UP000182375"/>
    </source>
</evidence>
<sequence>MKALRLRIVTVLVGAGVLWSPGVAQALAAQGTGYAYCGVDRASGLGVMAARSVPCGAALDVAAAYTKGRAAEVHAAGSRWVCGERQGDPDPYQACADVRSGGRVVTLVS</sequence>
<gene>
    <name evidence="2" type="ORF">SAMN04490357_3241</name>
</gene>
<keyword evidence="1" id="KW-0732">Signal</keyword>
<reference evidence="2 3" key="1">
    <citation type="submission" date="2016-10" db="EMBL/GenBank/DDBJ databases">
        <authorList>
            <person name="de Groot N.N."/>
        </authorList>
    </citation>
    <scope>NUCLEOTIDE SEQUENCE [LARGE SCALE GENOMIC DNA]</scope>
    <source>
        <strain evidence="2 3">DSM 40306</strain>
    </source>
</reference>
<proteinExistence type="predicted"/>
<accession>A0A1H4WDK0</accession>
<feature type="chain" id="PRO_5010303733" evidence="1">
    <location>
        <begin position="27"/>
        <end position="109"/>
    </location>
</feature>
<protein>
    <submittedName>
        <fullName evidence="2">Uncharacterized protein</fullName>
    </submittedName>
</protein>
<dbReference type="STRING" id="67331.SAMN04490357_3241"/>
<dbReference type="Proteomes" id="UP000182375">
    <property type="component" value="Unassembled WGS sequence"/>
</dbReference>
<dbReference type="EMBL" id="FNTD01000004">
    <property type="protein sequence ID" value="SEC91422.1"/>
    <property type="molecule type" value="Genomic_DNA"/>
</dbReference>
<evidence type="ECO:0000256" key="1">
    <source>
        <dbReference type="SAM" id="SignalP"/>
    </source>
</evidence>
<feature type="signal peptide" evidence="1">
    <location>
        <begin position="1"/>
        <end position="26"/>
    </location>
</feature>
<dbReference type="GeneID" id="95512385"/>
<evidence type="ECO:0000313" key="2">
    <source>
        <dbReference type="EMBL" id="SEC91422.1"/>
    </source>
</evidence>